<proteinExistence type="predicted"/>
<evidence type="ECO:0008006" key="3">
    <source>
        <dbReference type="Google" id="ProtNLM"/>
    </source>
</evidence>
<feature type="chain" id="PRO_5008585757" description="Attacin C-terminal domain-containing protein" evidence="1">
    <location>
        <begin position="27"/>
        <end position="163"/>
    </location>
</feature>
<accession>A0A1B6JG79</accession>
<dbReference type="AlphaFoldDB" id="A0A1B6JG79"/>
<sequence length="163" mass="16392">VSMATIKIQILTAASILLCTTPLVLSQGGCPAVYPQCRHQDWHIGINRVNPSGAVVHGHANIPVHQSPSSNAHAQVSGSRVFGGPYNGAQTVGGNLNYQHSNGLHGSVGASNTRGVGNSFSGTVGTSGKLGPGTYTVGGGVNTLPGSSKVQGQVGATYSVPLP</sequence>
<evidence type="ECO:0000313" key="2">
    <source>
        <dbReference type="EMBL" id="JAS98205.1"/>
    </source>
</evidence>
<organism evidence="2">
    <name type="scientific">Homalodisca liturata</name>
    <dbReference type="NCBI Taxonomy" id="320908"/>
    <lineage>
        <taxon>Eukaryota</taxon>
        <taxon>Metazoa</taxon>
        <taxon>Ecdysozoa</taxon>
        <taxon>Arthropoda</taxon>
        <taxon>Hexapoda</taxon>
        <taxon>Insecta</taxon>
        <taxon>Pterygota</taxon>
        <taxon>Neoptera</taxon>
        <taxon>Paraneoptera</taxon>
        <taxon>Hemiptera</taxon>
        <taxon>Auchenorrhyncha</taxon>
        <taxon>Membracoidea</taxon>
        <taxon>Cicadellidae</taxon>
        <taxon>Cicadellinae</taxon>
        <taxon>Proconiini</taxon>
        <taxon>Homalodisca</taxon>
    </lineage>
</organism>
<gene>
    <name evidence="2" type="ORF">g.27908</name>
</gene>
<feature type="signal peptide" evidence="1">
    <location>
        <begin position="1"/>
        <end position="26"/>
    </location>
</feature>
<name>A0A1B6JG79_9HEMI</name>
<evidence type="ECO:0000256" key="1">
    <source>
        <dbReference type="SAM" id="SignalP"/>
    </source>
</evidence>
<reference evidence="2" key="1">
    <citation type="submission" date="2015-11" db="EMBL/GenBank/DDBJ databases">
        <title>De novo transcriptome assembly of four potential Pierce s Disease insect vectors from Arizona vineyards.</title>
        <authorList>
            <person name="Tassone E.E."/>
        </authorList>
    </citation>
    <scope>NUCLEOTIDE SEQUENCE</scope>
</reference>
<protein>
    <recommendedName>
        <fullName evidence="3">Attacin C-terminal domain-containing protein</fullName>
    </recommendedName>
</protein>
<feature type="non-terminal residue" evidence="2">
    <location>
        <position position="1"/>
    </location>
</feature>
<dbReference type="EMBL" id="GECU01009501">
    <property type="protein sequence ID" value="JAS98205.1"/>
    <property type="molecule type" value="Transcribed_RNA"/>
</dbReference>
<keyword evidence="1" id="KW-0732">Signal</keyword>